<comment type="caution">
    <text evidence="1">The sequence shown here is derived from an EMBL/GenBank/DDBJ whole genome shotgun (WGS) entry which is preliminary data.</text>
</comment>
<name>A0ACB0LY16_TRIPR</name>
<accession>A0ACB0LY16</accession>
<evidence type="ECO:0000313" key="1">
    <source>
        <dbReference type="EMBL" id="CAJ2674406.1"/>
    </source>
</evidence>
<proteinExistence type="predicted"/>
<keyword evidence="2" id="KW-1185">Reference proteome</keyword>
<protein>
    <submittedName>
        <fullName evidence="1">Uncharacterized protein</fullName>
    </submittedName>
</protein>
<dbReference type="EMBL" id="CASHSV030000716">
    <property type="protein sequence ID" value="CAJ2674406.1"/>
    <property type="molecule type" value="Genomic_DNA"/>
</dbReference>
<organism evidence="1 2">
    <name type="scientific">Trifolium pratense</name>
    <name type="common">Red clover</name>
    <dbReference type="NCBI Taxonomy" id="57577"/>
    <lineage>
        <taxon>Eukaryota</taxon>
        <taxon>Viridiplantae</taxon>
        <taxon>Streptophyta</taxon>
        <taxon>Embryophyta</taxon>
        <taxon>Tracheophyta</taxon>
        <taxon>Spermatophyta</taxon>
        <taxon>Magnoliopsida</taxon>
        <taxon>eudicotyledons</taxon>
        <taxon>Gunneridae</taxon>
        <taxon>Pentapetalae</taxon>
        <taxon>rosids</taxon>
        <taxon>fabids</taxon>
        <taxon>Fabales</taxon>
        <taxon>Fabaceae</taxon>
        <taxon>Papilionoideae</taxon>
        <taxon>50 kb inversion clade</taxon>
        <taxon>NPAAA clade</taxon>
        <taxon>Hologalegina</taxon>
        <taxon>IRL clade</taxon>
        <taxon>Trifolieae</taxon>
        <taxon>Trifolium</taxon>
    </lineage>
</organism>
<evidence type="ECO:0000313" key="2">
    <source>
        <dbReference type="Proteomes" id="UP001177021"/>
    </source>
</evidence>
<reference evidence="1" key="1">
    <citation type="submission" date="2023-10" db="EMBL/GenBank/DDBJ databases">
        <authorList>
            <person name="Rodriguez Cubillos JULIANA M."/>
            <person name="De Vega J."/>
        </authorList>
    </citation>
    <scope>NUCLEOTIDE SEQUENCE</scope>
</reference>
<dbReference type="Proteomes" id="UP001177021">
    <property type="component" value="Unassembled WGS sequence"/>
</dbReference>
<sequence>MEDMERKFVFAEMLAKNAKNAEHVKKLYEILASLTHKGNPIEKPPYDIAVIGLGTIIEEKPPSHVGIEANLNGVVSDDHN</sequence>
<gene>
    <name evidence="1" type="ORF">MILVUS5_LOCUS37665</name>
</gene>